<evidence type="ECO:0000256" key="4">
    <source>
        <dbReference type="ARBA" id="ARBA00023002"/>
    </source>
</evidence>
<evidence type="ECO:0000256" key="2">
    <source>
        <dbReference type="ARBA" id="ARBA00022630"/>
    </source>
</evidence>
<evidence type="ECO:0000313" key="8">
    <source>
        <dbReference type="Proteomes" id="UP000308652"/>
    </source>
</evidence>
<proteinExistence type="inferred from homology"/>
<dbReference type="OrthoDB" id="47494at2759"/>
<evidence type="ECO:0000256" key="5">
    <source>
        <dbReference type="ARBA" id="ARBA00023033"/>
    </source>
</evidence>
<dbReference type="Gene3D" id="3.50.50.60">
    <property type="entry name" value="FAD/NAD(P)-binding domain"/>
    <property type="match status" value="1"/>
</dbReference>
<dbReference type="GO" id="GO:0071949">
    <property type="term" value="F:FAD binding"/>
    <property type="evidence" value="ECO:0007669"/>
    <property type="project" value="InterPro"/>
</dbReference>
<evidence type="ECO:0000256" key="3">
    <source>
        <dbReference type="ARBA" id="ARBA00022827"/>
    </source>
</evidence>
<comment type="similarity">
    <text evidence="1">Belongs to the paxM FAD-dependent monooxygenase family.</text>
</comment>
<dbReference type="InterPro" id="IPR050493">
    <property type="entry name" value="FAD-dep_Monooxygenase_BioMet"/>
</dbReference>
<dbReference type="AlphaFoldDB" id="A0A5C3MCK9"/>
<keyword evidence="5" id="KW-0503">Monooxygenase</keyword>
<dbReference type="SUPFAM" id="SSF51905">
    <property type="entry name" value="FAD/NAD(P)-binding domain"/>
    <property type="match status" value="1"/>
</dbReference>
<accession>A0A5C3MCK9</accession>
<keyword evidence="8" id="KW-1185">Reference proteome</keyword>
<dbReference type="STRING" id="68775.A0A5C3MCK9"/>
<organism evidence="7 8">
    <name type="scientific">Crucibulum laeve</name>
    <dbReference type="NCBI Taxonomy" id="68775"/>
    <lineage>
        <taxon>Eukaryota</taxon>
        <taxon>Fungi</taxon>
        <taxon>Dikarya</taxon>
        <taxon>Basidiomycota</taxon>
        <taxon>Agaricomycotina</taxon>
        <taxon>Agaricomycetes</taxon>
        <taxon>Agaricomycetidae</taxon>
        <taxon>Agaricales</taxon>
        <taxon>Agaricineae</taxon>
        <taxon>Nidulariaceae</taxon>
        <taxon>Crucibulum</taxon>
    </lineage>
</organism>
<dbReference type="InterPro" id="IPR002938">
    <property type="entry name" value="FAD-bd"/>
</dbReference>
<dbReference type="Proteomes" id="UP000308652">
    <property type="component" value="Unassembled WGS sequence"/>
</dbReference>
<dbReference type="PANTHER" id="PTHR13789:SF309">
    <property type="entry name" value="PUTATIVE (AFU_ORTHOLOGUE AFUA_6G14510)-RELATED"/>
    <property type="match status" value="1"/>
</dbReference>
<evidence type="ECO:0000259" key="6">
    <source>
        <dbReference type="Pfam" id="PF01494"/>
    </source>
</evidence>
<protein>
    <recommendedName>
        <fullName evidence="6">FAD-binding domain-containing protein</fullName>
    </recommendedName>
</protein>
<dbReference type="EMBL" id="ML213601">
    <property type="protein sequence ID" value="TFK38881.1"/>
    <property type="molecule type" value="Genomic_DNA"/>
</dbReference>
<dbReference type="PRINTS" id="PR00420">
    <property type="entry name" value="RNGMNOXGNASE"/>
</dbReference>
<keyword evidence="2" id="KW-0285">Flavoprotein</keyword>
<feature type="domain" description="FAD-binding" evidence="6">
    <location>
        <begin position="2"/>
        <end position="180"/>
    </location>
</feature>
<evidence type="ECO:0000256" key="1">
    <source>
        <dbReference type="ARBA" id="ARBA00007992"/>
    </source>
</evidence>
<feature type="domain" description="FAD-binding" evidence="6">
    <location>
        <begin position="334"/>
        <end position="401"/>
    </location>
</feature>
<gene>
    <name evidence="7" type="ORF">BDQ12DRAFT_735125</name>
</gene>
<reference evidence="7 8" key="1">
    <citation type="journal article" date="2019" name="Nat. Ecol. Evol.">
        <title>Megaphylogeny resolves global patterns of mushroom evolution.</title>
        <authorList>
            <person name="Varga T."/>
            <person name="Krizsan K."/>
            <person name="Foldi C."/>
            <person name="Dima B."/>
            <person name="Sanchez-Garcia M."/>
            <person name="Sanchez-Ramirez S."/>
            <person name="Szollosi G.J."/>
            <person name="Szarkandi J.G."/>
            <person name="Papp V."/>
            <person name="Albert L."/>
            <person name="Andreopoulos W."/>
            <person name="Angelini C."/>
            <person name="Antonin V."/>
            <person name="Barry K.W."/>
            <person name="Bougher N.L."/>
            <person name="Buchanan P."/>
            <person name="Buyck B."/>
            <person name="Bense V."/>
            <person name="Catcheside P."/>
            <person name="Chovatia M."/>
            <person name="Cooper J."/>
            <person name="Damon W."/>
            <person name="Desjardin D."/>
            <person name="Finy P."/>
            <person name="Geml J."/>
            <person name="Haridas S."/>
            <person name="Hughes K."/>
            <person name="Justo A."/>
            <person name="Karasinski D."/>
            <person name="Kautmanova I."/>
            <person name="Kiss B."/>
            <person name="Kocsube S."/>
            <person name="Kotiranta H."/>
            <person name="LaButti K.M."/>
            <person name="Lechner B.E."/>
            <person name="Liimatainen K."/>
            <person name="Lipzen A."/>
            <person name="Lukacs Z."/>
            <person name="Mihaltcheva S."/>
            <person name="Morgado L.N."/>
            <person name="Niskanen T."/>
            <person name="Noordeloos M.E."/>
            <person name="Ohm R.A."/>
            <person name="Ortiz-Santana B."/>
            <person name="Ovrebo C."/>
            <person name="Racz N."/>
            <person name="Riley R."/>
            <person name="Savchenko A."/>
            <person name="Shiryaev A."/>
            <person name="Soop K."/>
            <person name="Spirin V."/>
            <person name="Szebenyi C."/>
            <person name="Tomsovsky M."/>
            <person name="Tulloss R.E."/>
            <person name="Uehling J."/>
            <person name="Grigoriev I.V."/>
            <person name="Vagvolgyi C."/>
            <person name="Papp T."/>
            <person name="Martin F.M."/>
            <person name="Miettinen O."/>
            <person name="Hibbett D.S."/>
            <person name="Nagy L.G."/>
        </authorList>
    </citation>
    <scope>NUCLEOTIDE SEQUENCE [LARGE SCALE GENOMIC DNA]</scope>
    <source>
        <strain evidence="7 8">CBS 166.37</strain>
    </source>
</reference>
<dbReference type="InterPro" id="IPR036188">
    <property type="entry name" value="FAD/NAD-bd_sf"/>
</dbReference>
<name>A0A5C3MCK9_9AGAR</name>
<keyword evidence="3" id="KW-0274">FAD</keyword>
<dbReference type="Pfam" id="PF01494">
    <property type="entry name" value="FAD_binding_3"/>
    <property type="match status" value="2"/>
</dbReference>
<dbReference type="GO" id="GO:0004497">
    <property type="term" value="F:monooxygenase activity"/>
    <property type="evidence" value="ECO:0007669"/>
    <property type="project" value="UniProtKB-KW"/>
</dbReference>
<evidence type="ECO:0000313" key="7">
    <source>
        <dbReference type="EMBL" id="TFK38881.1"/>
    </source>
</evidence>
<keyword evidence="4" id="KW-0560">Oxidoreductase</keyword>
<sequence>MKIIIVGAGIGGLAAYHALKKHLSDLPPGINSSIYVKIVESHTSPRTTTRTIGGGLGLAPNGLRAIASISPKAATYIQERGFPGALVTFRNSSGGRLGVYQNGRGERYGFDQLMVPRAVVHEALLLDLPEGDVEWGKRVHSLDAGEEDGKMELVYEDGTKEQADLVIGADGVRSVVRDSLFAGQYTAAYDGLTGVGGFLPLSSLPKLLQDSLKTEGVTMTFGKLGFFGYSLCSPPPEQLIHNVPAPFIQWWSIYECASPPDKHTVNVADIKAQLLERHAEWKSPHDSSEGAVYRTIIELGSRVTVSEETEANHEHGLDTSLLILPRYVTPRLPHWSNVSSTSKRAVQGRIVLLGDAAHAMPPDSGQGVSCAVEDAVAYALLLKHYLSQDSSSLPETSPLQRAATAYEKLRMPRVHRILDFAKHNGDAKKRVGWLGQKLRDLVMWVLCKLPETIGDSMFMYDAEKMVREYLSERQ</sequence>
<dbReference type="PANTHER" id="PTHR13789">
    <property type="entry name" value="MONOOXYGENASE"/>
    <property type="match status" value="1"/>
</dbReference>